<dbReference type="EMBL" id="CP041690">
    <property type="protein sequence ID" value="QEE19814.1"/>
    <property type="molecule type" value="Genomic_DNA"/>
</dbReference>
<dbReference type="Pfam" id="PF13229">
    <property type="entry name" value="Beta_helix"/>
    <property type="match status" value="1"/>
</dbReference>
<dbReference type="Proteomes" id="UP000321062">
    <property type="component" value="Chromosome"/>
</dbReference>
<evidence type="ECO:0000313" key="3">
    <source>
        <dbReference type="Proteomes" id="UP000321062"/>
    </source>
</evidence>
<dbReference type="NCBIfam" id="TIGR03808">
    <property type="entry name" value="RR_plus_rpt_1"/>
    <property type="match status" value="1"/>
</dbReference>
<gene>
    <name evidence="2" type="ORF">FNA67_06340</name>
</gene>
<dbReference type="OrthoDB" id="9788772at2"/>
<dbReference type="PROSITE" id="PS51318">
    <property type="entry name" value="TAT"/>
    <property type="match status" value="1"/>
</dbReference>
<dbReference type="InterPro" id="IPR022444">
    <property type="entry name" value="Cofactor-bd_rpt"/>
</dbReference>
<dbReference type="InterPro" id="IPR011050">
    <property type="entry name" value="Pectin_lyase_fold/virulence"/>
</dbReference>
<dbReference type="InterPro" id="IPR006311">
    <property type="entry name" value="TAT_signal"/>
</dbReference>
<protein>
    <submittedName>
        <fullName evidence="2">TIGR03808 family TAT-translocated repetitive protein</fullName>
    </submittedName>
</protein>
<dbReference type="InterPro" id="IPR022388">
    <property type="entry name" value="CHP03808"/>
</dbReference>
<dbReference type="PANTHER" id="PTHR36453:SF1">
    <property type="entry name" value="RIGHT HANDED BETA HELIX DOMAIN-CONTAINING PROTEIN"/>
    <property type="match status" value="1"/>
</dbReference>
<dbReference type="KEGG" id="yti:FNA67_06340"/>
<name>A0A5B9DKS9_9HYPH</name>
<dbReference type="SMART" id="SM00710">
    <property type="entry name" value="PbH1"/>
    <property type="match status" value="9"/>
</dbReference>
<dbReference type="RefSeq" id="WP_147655439.1">
    <property type="nucleotide sequence ID" value="NZ_BMFM01000001.1"/>
</dbReference>
<dbReference type="Gene3D" id="2.160.20.10">
    <property type="entry name" value="Single-stranded right-handed beta-helix, Pectin lyase-like"/>
    <property type="match status" value="1"/>
</dbReference>
<evidence type="ECO:0000313" key="2">
    <source>
        <dbReference type="EMBL" id="QEE19814.1"/>
    </source>
</evidence>
<sequence>MEKITLTRRRLLAGSTCLGLATLARPAWAQTMLDGATLGVVPDLSEDQSQALQTALEAASAQNLPLFLPPGVYRAANLNVPDGMQVIGMPGETVLTLSEGQTILSVTGRTNVTLDGLAFDGGNGDGGEARTGLLDIQNSRGVTLSNARFVNAAGNGLAIFASEGLVENCTFESVSTALFALDNVGLVISSNRIRDCRNNGILVWRSASGRDGTIVTNNRISNVAFDAGGNGQNGNGINVFRADEVIVANNHIADCAFSAVRLNSTNNTQVTGNTCINSSETAIFSEFAFSGSVIANNIIDAAAVGISIANLDSEGHLATCTGNIVRNITPNSATNPDTTPAGIFAEADVAITGNVIDNVPGPGILAGWGPFLRNVLVNGNIVRNAEVGIAASVVEDAGSAQITNNTISGSRRAAIAGMAWQEFRSEKLAEEASRFPNVTVSGNVTG</sequence>
<organism evidence="2 3">
    <name type="scientific">Paradevosia tibetensis</name>
    <dbReference type="NCBI Taxonomy" id="1447062"/>
    <lineage>
        <taxon>Bacteria</taxon>
        <taxon>Pseudomonadati</taxon>
        <taxon>Pseudomonadota</taxon>
        <taxon>Alphaproteobacteria</taxon>
        <taxon>Hyphomicrobiales</taxon>
        <taxon>Devosiaceae</taxon>
        <taxon>Paradevosia</taxon>
    </lineage>
</organism>
<feature type="domain" description="Right handed beta helix" evidence="1">
    <location>
        <begin position="166"/>
        <end position="313"/>
    </location>
</feature>
<keyword evidence="3" id="KW-1185">Reference proteome</keyword>
<dbReference type="AlphaFoldDB" id="A0A5B9DKS9"/>
<proteinExistence type="predicted"/>
<dbReference type="PANTHER" id="PTHR36453">
    <property type="entry name" value="SECRETED PROTEIN-RELATED"/>
    <property type="match status" value="1"/>
</dbReference>
<dbReference type="InterPro" id="IPR039448">
    <property type="entry name" value="Beta_helix"/>
</dbReference>
<dbReference type="InterPro" id="IPR012334">
    <property type="entry name" value="Pectin_lyas_fold"/>
</dbReference>
<accession>A0A5B9DKS9</accession>
<dbReference type="SUPFAM" id="SSF51126">
    <property type="entry name" value="Pectin lyase-like"/>
    <property type="match status" value="1"/>
</dbReference>
<dbReference type="NCBIfam" id="TIGR03807">
    <property type="entry name" value="RR_fam_repeat"/>
    <property type="match status" value="1"/>
</dbReference>
<evidence type="ECO:0000259" key="1">
    <source>
        <dbReference type="Pfam" id="PF13229"/>
    </source>
</evidence>
<reference evidence="2 3" key="1">
    <citation type="journal article" date="2015" name="Int. J. Syst. Evol. Microbiol.">
        <title>Youhaiella tibetensis gen. nov., sp. nov., isolated from subsurface sediment.</title>
        <authorList>
            <person name="Wang Y.X."/>
            <person name="Huang F.Q."/>
            <person name="Nogi Y."/>
            <person name="Pang S.J."/>
            <person name="Wang P.K."/>
            <person name="Lv J."/>
        </authorList>
    </citation>
    <scope>NUCLEOTIDE SEQUENCE [LARGE SCALE GENOMIC DNA]</scope>
    <source>
        <strain evidence="3">fig4</strain>
    </source>
</reference>
<dbReference type="InterPro" id="IPR006626">
    <property type="entry name" value="PbH1"/>
</dbReference>